<dbReference type="GO" id="GO:0005524">
    <property type="term" value="F:ATP binding"/>
    <property type="evidence" value="ECO:0007669"/>
    <property type="project" value="UniProtKB-UniRule"/>
</dbReference>
<reference evidence="8" key="3">
    <citation type="submission" date="2025-09" db="UniProtKB">
        <authorList>
            <consortium name="Ensembl"/>
        </authorList>
    </citation>
    <scope>IDENTIFICATION</scope>
    <source>
        <strain evidence="8">Guanapo</strain>
    </source>
</reference>
<protein>
    <submittedName>
        <fullName evidence="8">Death-associated protein kinase 2-like</fullName>
    </submittedName>
</protein>
<feature type="binding site" evidence="6">
    <location>
        <position position="50"/>
    </location>
    <ligand>
        <name>ATP</name>
        <dbReference type="ChEBI" id="CHEBI:30616"/>
    </ligand>
</feature>
<evidence type="ECO:0000256" key="3">
    <source>
        <dbReference type="ARBA" id="ARBA00022741"/>
    </source>
</evidence>
<reference evidence="9" key="1">
    <citation type="submission" date="2013-11" db="EMBL/GenBank/DDBJ databases">
        <title>The genomic landscape of the Guanapo guppy.</title>
        <authorList>
            <person name="Kuenstner A."/>
            <person name="Dreyer C."/>
        </authorList>
    </citation>
    <scope>NUCLEOTIDE SEQUENCE</scope>
    <source>
        <strain evidence="9">Guanapo</strain>
    </source>
</reference>
<dbReference type="AlphaFoldDB" id="A0A3P9NX93"/>
<reference evidence="8" key="2">
    <citation type="submission" date="2025-08" db="UniProtKB">
        <authorList>
            <consortium name="Ensembl"/>
        </authorList>
    </citation>
    <scope>IDENTIFICATION</scope>
    <source>
        <strain evidence="8">Guanapo</strain>
    </source>
</reference>
<dbReference type="PANTHER" id="PTHR24342:SF15">
    <property type="entry name" value="DEATH-ASSOCIATED PROTEIN KINASE 2"/>
    <property type="match status" value="1"/>
</dbReference>
<evidence type="ECO:0000256" key="4">
    <source>
        <dbReference type="ARBA" id="ARBA00022777"/>
    </source>
</evidence>
<dbReference type="OMA" id="INERPRM"/>
<evidence type="ECO:0000256" key="2">
    <source>
        <dbReference type="ARBA" id="ARBA00022679"/>
    </source>
</evidence>
<dbReference type="InterPro" id="IPR011009">
    <property type="entry name" value="Kinase-like_dom_sf"/>
</dbReference>
<dbReference type="InterPro" id="IPR000719">
    <property type="entry name" value="Prot_kinase_dom"/>
</dbReference>
<keyword evidence="9" id="KW-1185">Reference proteome</keyword>
<keyword evidence="3 6" id="KW-0547">Nucleotide-binding</keyword>
<keyword evidence="1" id="KW-0723">Serine/threonine-protein kinase</keyword>
<dbReference type="STRING" id="8081.ENSPREP00000014083"/>
<dbReference type="InterPro" id="IPR017441">
    <property type="entry name" value="Protein_kinase_ATP_BS"/>
</dbReference>
<sequence length="99" mass="11505">AFLSMELFKQQDVEDFYEIGEELGSGQFAIVKRCRERSSGLDYAAKFIKKRQSMASSRGVRREDIEREVTILQQVQHPNVVTLHDVYENRTDVVLILEL</sequence>
<dbReference type="Bgee" id="ENSPREG00000009570">
    <property type="expression patterns" value="Expressed in head"/>
</dbReference>
<dbReference type="GO" id="GO:0005634">
    <property type="term" value="C:nucleus"/>
    <property type="evidence" value="ECO:0007669"/>
    <property type="project" value="TreeGrafter"/>
</dbReference>
<dbReference type="PANTHER" id="PTHR24342">
    <property type="entry name" value="SERINE/THREONINE-PROTEIN KINASE 17"/>
    <property type="match status" value="1"/>
</dbReference>
<evidence type="ECO:0000256" key="6">
    <source>
        <dbReference type="PROSITE-ProRule" id="PRU10141"/>
    </source>
</evidence>
<keyword evidence="5 6" id="KW-0067">ATP-binding</keyword>
<dbReference type="GO" id="GO:0043065">
    <property type="term" value="P:positive regulation of apoptotic process"/>
    <property type="evidence" value="ECO:0007669"/>
    <property type="project" value="TreeGrafter"/>
</dbReference>
<dbReference type="GO" id="GO:0035556">
    <property type="term" value="P:intracellular signal transduction"/>
    <property type="evidence" value="ECO:0007669"/>
    <property type="project" value="TreeGrafter"/>
</dbReference>
<dbReference type="Proteomes" id="UP000242638">
    <property type="component" value="Unassembled WGS sequence"/>
</dbReference>
<dbReference type="GO" id="GO:0004674">
    <property type="term" value="F:protein serine/threonine kinase activity"/>
    <property type="evidence" value="ECO:0007669"/>
    <property type="project" value="UniProtKB-KW"/>
</dbReference>
<dbReference type="PROSITE" id="PS00107">
    <property type="entry name" value="PROTEIN_KINASE_ATP"/>
    <property type="match status" value="1"/>
</dbReference>
<keyword evidence="2" id="KW-0808">Transferase</keyword>
<evidence type="ECO:0000256" key="1">
    <source>
        <dbReference type="ARBA" id="ARBA00022527"/>
    </source>
</evidence>
<evidence type="ECO:0000259" key="7">
    <source>
        <dbReference type="PROSITE" id="PS50011"/>
    </source>
</evidence>
<dbReference type="GeneTree" id="ENSGT00940000153424"/>
<dbReference type="Pfam" id="PF00069">
    <property type="entry name" value="Pkinase"/>
    <property type="match status" value="1"/>
</dbReference>
<name>A0A3P9NX93_POERE</name>
<feature type="domain" description="Protein kinase" evidence="7">
    <location>
        <begin position="17"/>
        <end position="99"/>
    </location>
</feature>
<dbReference type="SUPFAM" id="SSF56112">
    <property type="entry name" value="Protein kinase-like (PK-like)"/>
    <property type="match status" value="1"/>
</dbReference>
<evidence type="ECO:0000313" key="9">
    <source>
        <dbReference type="Proteomes" id="UP000242638"/>
    </source>
</evidence>
<dbReference type="PROSITE" id="PS50011">
    <property type="entry name" value="PROTEIN_KINASE_DOM"/>
    <property type="match status" value="1"/>
</dbReference>
<proteinExistence type="predicted"/>
<dbReference type="GO" id="GO:0005737">
    <property type="term" value="C:cytoplasm"/>
    <property type="evidence" value="ECO:0007669"/>
    <property type="project" value="TreeGrafter"/>
</dbReference>
<accession>A0A3P9NX93</accession>
<organism evidence="8 9">
    <name type="scientific">Poecilia reticulata</name>
    <name type="common">Guppy</name>
    <name type="synonym">Acanthophacelus reticulatus</name>
    <dbReference type="NCBI Taxonomy" id="8081"/>
    <lineage>
        <taxon>Eukaryota</taxon>
        <taxon>Metazoa</taxon>
        <taxon>Chordata</taxon>
        <taxon>Craniata</taxon>
        <taxon>Vertebrata</taxon>
        <taxon>Euteleostomi</taxon>
        <taxon>Actinopterygii</taxon>
        <taxon>Neopterygii</taxon>
        <taxon>Teleostei</taxon>
        <taxon>Neoteleostei</taxon>
        <taxon>Acanthomorphata</taxon>
        <taxon>Ovalentaria</taxon>
        <taxon>Atherinomorphae</taxon>
        <taxon>Cyprinodontiformes</taxon>
        <taxon>Poeciliidae</taxon>
        <taxon>Poeciliinae</taxon>
        <taxon>Poecilia</taxon>
    </lineage>
</organism>
<dbReference type="Gene3D" id="3.30.200.20">
    <property type="entry name" value="Phosphorylase Kinase, domain 1"/>
    <property type="match status" value="1"/>
</dbReference>
<dbReference type="Ensembl" id="ENSPRET00000014228.1">
    <property type="protein sequence ID" value="ENSPREP00000014083.1"/>
    <property type="gene ID" value="ENSPREG00000009570.1"/>
</dbReference>
<evidence type="ECO:0000313" key="8">
    <source>
        <dbReference type="Ensembl" id="ENSPREP00000014083.1"/>
    </source>
</evidence>
<dbReference type="FunFam" id="3.30.200.20:FF:000110">
    <property type="entry name" value="Death-associated kinase 3, isoform CRA_a"/>
    <property type="match status" value="1"/>
</dbReference>
<keyword evidence="4" id="KW-0418">Kinase</keyword>
<evidence type="ECO:0000256" key="5">
    <source>
        <dbReference type="ARBA" id="ARBA00022840"/>
    </source>
</evidence>